<dbReference type="WBParaSite" id="GPLIN_000048500">
    <property type="protein sequence ID" value="GPLIN_000048500"/>
    <property type="gene ID" value="GPLIN_000048500"/>
</dbReference>
<reference evidence="3" key="2">
    <citation type="submission" date="2014-05" db="EMBL/GenBank/DDBJ databases">
        <title>The genome and life-stage specific transcriptomes of Globodera pallida elucidate key aspects of plant parasitism by a cyst nematode.</title>
        <authorList>
            <person name="Cotton J.A."/>
            <person name="Lilley C.J."/>
            <person name="Jones L.M."/>
            <person name="Kikuchi T."/>
            <person name="Reid A.J."/>
            <person name="Thorpe P."/>
            <person name="Tsai I.J."/>
            <person name="Beasley H."/>
            <person name="Blok V."/>
            <person name="Cock P.J.A."/>
            <person name="Van den Akker S.E."/>
            <person name="Holroyd N."/>
            <person name="Hunt M."/>
            <person name="Mantelin S."/>
            <person name="Naghra H."/>
            <person name="Pain A."/>
            <person name="Palomares-Rius J.E."/>
            <person name="Zarowiecki M."/>
            <person name="Berriman M."/>
            <person name="Jones J.T."/>
            <person name="Urwin P.E."/>
        </authorList>
    </citation>
    <scope>NUCLEOTIDE SEQUENCE [LARGE SCALE GENOMIC DNA]</scope>
    <source>
        <strain evidence="3">Lindley</strain>
    </source>
</reference>
<keyword evidence="2" id="KW-0472">Membrane</keyword>
<evidence type="ECO:0000313" key="3">
    <source>
        <dbReference type="Proteomes" id="UP000050741"/>
    </source>
</evidence>
<keyword evidence="2" id="KW-1133">Transmembrane helix</keyword>
<proteinExistence type="predicted"/>
<accession>A0A183BIQ6</accession>
<organism evidence="3 4">
    <name type="scientific">Globodera pallida</name>
    <name type="common">Potato cyst nematode worm</name>
    <name type="synonym">Heterodera pallida</name>
    <dbReference type="NCBI Taxonomy" id="36090"/>
    <lineage>
        <taxon>Eukaryota</taxon>
        <taxon>Metazoa</taxon>
        <taxon>Ecdysozoa</taxon>
        <taxon>Nematoda</taxon>
        <taxon>Chromadorea</taxon>
        <taxon>Rhabditida</taxon>
        <taxon>Tylenchina</taxon>
        <taxon>Tylenchomorpha</taxon>
        <taxon>Tylenchoidea</taxon>
        <taxon>Heteroderidae</taxon>
        <taxon>Heteroderinae</taxon>
        <taxon>Globodera</taxon>
    </lineage>
</organism>
<name>A0A183BIQ6_GLOPA</name>
<dbReference type="Proteomes" id="UP000050741">
    <property type="component" value="Unassembled WGS sequence"/>
</dbReference>
<keyword evidence="2" id="KW-0812">Transmembrane</keyword>
<evidence type="ECO:0000256" key="1">
    <source>
        <dbReference type="SAM" id="MobiDB-lite"/>
    </source>
</evidence>
<evidence type="ECO:0000256" key="2">
    <source>
        <dbReference type="SAM" id="Phobius"/>
    </source>
</evidence>
<protein>
    <submittedName>
        <fullName evidence="4">DDE Tnp4 domain-containing protein</fullName>
    </submittedName>
</protein>
<keyword evidence="3" id="KW-1185">Reference proteome</keyword>
<sequence>MRMRREREMQAKEQRAQRRRERLEQSTVWEQLTRTFNADDNESDEDAGDVPLPEEEPISLFRRLNTALSIRTVNLAGVLYFGIDLLLCIVFMATQMAGARWVQLSDIFRWYREGRFTVSHSQLCALNFATSWDIDNGRSNAEFRAKRLTKRFFLNAAALMLFALKMFFGLGEQNDDDASRPQPMGGGGGGCAADVAENAVENGAIDGAGGNGGGDDEAAAFNFRHWLLQLQLRMHCWQGTPAHVVLDKGFSACQLERSNTEIPYRRPEVSAMNTYSLGGSRLFHRHRKQAFAGCVPNMVLSAKKLF</sequence>
<dbReference type="AlphaFoldDB" id="A0A183BIQ6"/>
<feature type="region of interest" description="Disordered" evidence="1">
    <location>
        <begin position="1"/>
        <end position="24"/>
    </location>
</feature>
<reference evidence="3" key="1">
    <citation type="submission" date="2013-12" db="EMBL/GenBank/DDBJ databases">
        <authorList>
            <person name="Aslett M."/>
        </authorList>
    </citation>
    <scope>NUCLEOTIDE SEQUENCE [LARGE SCALE GENOMIC DNA]</scope>
    <source>
        <strain evidence="3">Lindley</strain>
    </source>
</reference>
<evidence type="ECO:0000313" key="4">
    <source>
        <dbReference type="WBParaSite" id="GPLIN_000048500"/>
    </source>
</evidence>
<reference evidence="4" key="3">
    <citation type="submission" date="2016-06" db="UniProtKB">
        <authorList>
            <consortium name="WormBaseParasite"/>
        </authorList>
    </citation>
    <scope>IDENTIFICATION</scope>
</reference>
<feature type="transmembrane region" description="Helical" evidence="2">
    <location>
        <begin position="72"/>
        <end position="93"/>
    </location>
</feature>